<evidence type="ECO:0000313" key="2">
    <source>
        <dbReference type="Proteomes" id="UP000006054"/>
    </source>
</evidence>
<dbReference type="AlphaFoldDB" id="I4AFY5"/>
<dbReference type="EMBL" id="CP003345">
    <property type="protein sequence ID" value="AFM02870.1"/>
    <property type="molecule type" value="Genomic_DNA"/>
</dbReference>
<gene>
    <name evidence="1" type="ordered locus">Fleli_0392</name>
</gene>
<dbReference type="Proteomes" id="UP000006054">
    <property type="component" value="Chromosome"/>
</dbReference>
<protein>
    <submittedName>
        <fullName evidence="1">Uncharacterized protein</fullName>
    </submittedName>
</protein>
<dbReference type="RefSeq" id="WP_014796332.1">
    <property type="nucleotide sequence ID" value="NC_018018.1"/>
</dbReference>
<evidence type="ECO:0000313" key="1">
    <source>
        <dbReference type="EMBL" id="AFM02870.1"/>
    </source>
</evidence>
<reference evidence="2" key="1">
    <citation type="submission" date="2012-06" db="EMBL/GenBank/DDBJ databases">
        <title>The complete genome of Flexibacter litoralis DSM 6794.</title>
        <authorList>
            <person name="Lucas S."/>
            <person name="Copeland A."/>
            <person name="Lapidus A."/>
            <person name="Glavina del Rio T."/>
            <person name="Dalin E."/>
            <person name="Tice H."/>
            <person name="Bruce D."/>
            <person name="Goodwin L."/>
            <person name="Pitluck S."/>
            <person name="Peters L."/>
            <person name="Ovchinnikova G."/>
            <person name="Lu M."/>
            <person name="Kyrpides N."/>
            <person name="Mavromatis K."/>
            <person name="Ivanova N."/>
            <person name="Brettin T."/>
            <person name="Detter J.C."/>
            <person name="Han C."/>
            <person name="Larimer F."/>
            <person name="Land M."/>
            <person name="Hauser L."/>
            <person name="Markowitz V."/>
            <person name="Cheng J.-F."/>
            <person name="Hugenholtz P."/>
            <person name="Woyke T."/>
            <person name="Wu D."/>
            <person name="Spring S."/>
            <person name="Lang E."/>
            <person name="Kopitz M."/>
            <person name="Brambilla E."/>
            <person name="Klenk H.-P."/>
            <person name="Eisen J.A."/>
        </authorList>
    </citation>
    <scope>NUCLEOTIDE SEQUENCE [LARGE SCALE GENOMIC DNA]</scope>
    <source>
        <strain evidence="2">ATCC 23117 / DSM 6794 / NBRC 15988 / NCIMB 1366 / Sio-4</strain>
    </source>
</reference>
<accession>I4AFY5</accession>
<name>I4AFY5_BERLS</name>
<dbReference type="HOGENOM" id="CLU_2522674_0_0_10"/>
<sequence>MPNTYKSLGKAKRQQFLDSRARAGGFENKLLKFAFLAIEVQKTVRFIRKKCNQFKQKGFISLQRMLCFSQEIIDLLQNKINIKT</sequence>
<proteinExistence type="predicted"/>
<organism evidence="1 2">
    <name type="scientific">Bernardetia litoralis (strain ATCC 23117 / DSM 6794 / NBRC 15988 / NCIMB 1366 / Fx l1 / Sio-4)</name>
    <name type="common">Flexibacter litoralis</name>
    <dbReference type="NCBI Taxonomy" id="880071"/>
    <lineage>
        <taxon>Bacteria</taxon>
        <taxon>Pseudomonadati</taxon>
        <taxon>Bacteroidota</taxon>
        <taxon>Cytophagia</taxon>
        <taxon>Cytophagales</taxon>
        <taxon>Bernardetiaceae</taxon>
        <taxon>Bernardetia</taxon>
    </lineage>
</organism>
<keyword evidence="2" id="KW-1185">Reference proteome</keyword>
<dbReference type="KEGG" id="fli:Fleli_0392"/>